<protein>
    <submittedName>
        <fullName evidence="1">Hydroxymethylcytosylglucuronate/cytosylglucurona te synthase</fullName>
    </submittedName>
</protein>
<organism evidence="1 2">
    <name type="scientific">Streptomyces pathocidini</name>
    <dbReference type="NCBI Taxonomy" id="1650571"/>
    <lineage>
        <taxon>Bacteria</taxon>
        <taxon>Bacillati</taxon>
        <taxon>Actinomycetota</taxon>
        <taxon>Actinomycetes</taxon>
        <taxon>Kitasatosporales</taxon>
        <taxon>Streptomycetaceae</taxon>
        <taxon>Streptomyces</taxon>
    </lineage>
</organism>
<proteinExistence type="predicted"/>
<name>A0ABW7UUW4_9ACTN</name>
<keyword evidence="2" id="KW-1185">Reference proteome</keyword>
<accession>A0ABW7UUW4</accession>
<evidence type="ECO:0000313" key="1">
    <source>
        <dbReference type="EMBL" id="MFI1964558.1"/>
    </source>
</evidence>
<dbReference type="Proteomes" id="UP001611548">
    <property type="component" value="Unassembled WGS sequence"/>
</dbReference>
<dbReference type="RefSeq" id="WP_079101025.1">
    <property type="nucleotide sequence ID" value="NZ_JBIRWE010000003.1"/>
</dbReference>
<gene>
    <name evidence="1" type="ORF">ACH429_10615</name>
</gene>
<dbReference type="EMBL" id="JBIRWE010000003">
    <property type="protein sequence ID" value="MFI1964558.1"/>
    <property type="molecule type" value="Genomic_DNA"/>
</dbReference>
<evidence type="ECO:0000313" key="2">
    <source>
        <dbReference type="Proteomes" id="UP001611548"/>
    </source>
</evidence>
<dbReference type="Gene3D" id="3.40.50.2000">
    <property type="entry name" value="Glycogen Phosphorylase B"/>
    <property type="match status" value="1"/>
</dbReference>
<dbReference type="NCBIfam" id="TIGR04467">
    <property type="entry name" value="CGA_synthase"/>
    <property type="match status" value="1"/>
</dbReference>
<dbReference type="SUPFAM" id="SSF53756">
    <property type="entry name" value="UDP-Glycosyltransferase/glycogen phosphorylase"/>
    <property type="match status" value="1"/>
</dbReference>
<reference evidence="1 2" key="1">
    <citation type="submission" date="2024-10" db="EMBL/GenBank/DDBJ databases">
        <title>The Natural Products Discovery Center: Release of the First 8490 Sequenced Strains for Exploring Actinobacteria Biosynthetic Diversity.</title>
        <authorList>
            <person name="Kalkreuter E."/>
            <person name="Kautsar S.A."/>
            <person name="Yang D."/>
            <person name="Bader C.D."/>
            <person name="Teijaro C.N."/>
            <person name="Fluegel L."/>
            <person name="Davis C.M."/>
            <person name="Simpson J.R."/>
            <person name="Lauterbach L."/>
            <person name="Steele A.D."/>
            <person name="Gui C."/>
            <person name="Meng S."/>
            <person name="Li G."/>
            <person name="Viehrig K."/>
            <person name="Ye F."/>
            <person name="Su P."/>
            <person name="Kiefer A.F."/>
            <person name="Nichols A."/>
            <person name="Cepeda A.J."/>
            <person name="Yan W."/>
            <person name="Fan B."/>
            <person name="Jiang Y."/>
            <person name="Adhikari A."/>
            <person name="Zheng C.-J."/>
            <person name="Schuster L."/>
            <person name="Cowan T.M."/>
            <person name="Smanski M.J."/>
            <person name="Chevrette M.G."/>
            <person name="De Carvalho L.P.S."/>
            <person name="Shen B."/>
        </authorList>
    </citation>
    <scope>NUCLEOTIDE SEQUENCE [LARGE SCALE GENOMIC DNA]</scope>
    <source>
        <strain evidence="1 2">NPDC020327</strain>
    </source>
</reference>
<dbReference type="InterPro" id="IPR031016">
    <property type="entry name" value="CGA_synthase"/>
</dbReference>
<comment type="caution">
    <text evidence="1">The sequence shown here is derived from an EMBL/GenBank/DDBJ whole genome shotgun (WGS) entry which is preliminary data.</text>
</comment>
<sequence length="415" mass="43100">MTEDSTDSGELSELSGSSGWGRPTVAVAGAEFGWGSSGKLSAVIAALRERAPKPPRFVGLASSLGRPLLTEHGIDRWYDVPPGDHRAVAEVVRAERVSAGLVVLEGPAAMALESAGVPTVFVDSLPFLWTEGDRSALPLETSVYCAQRCVGLPPECRGLLASVHRLRWVEAVVAGATTAHPRAGRGGPFRRALLNLGGLGSPHLADWTRYPRVVVPAALAALEASGAREVHVAGNLPSGLVRELLPGPESGLRVTAGPLPHRAFLDRLADCDVLLTSPGLTTLLEAGALAVPAVCLPPQNLSQIFNARFHAHAVGAAVRVPWPAEVLSEESVLADRSAGEDATLRGIYESIAKAAAQPARVRPALSRAVLGALGHAARGAGWTGLTDAVGTGGAAQVAGHVLTLLHQPRLERTPL</sequence>